<comment type="caution">
    <text evidence="1">The sequence shown here is derived from an EMBL/GenBank/DDBJ whole genome shotgun (WGS) entry which is preliminary data.</text>
</comment>
<organism evidence="1 2">
    <name type="scientific">Mycena rosella</name>
    <name type="common">Pink bonnet</name>
    <name type="synonym">Agaricus rosellus</name>
    <dbReference type="NCBI Taxonomy" id="1033263"/>
    <lineage>
        <taxon>Eukaryota</taxon>
        <taxon>Fungi</taxon>
        <taxon>Dikarya</taxon>
        <taxon>Basidiomycota</taxon>
        <taxon>Agaricomycotina</taxon>
        <taxon>Agaricomycetes</taxon>
        <taxon>Agaricomycetidae</taxon>
        <taxon>Agaricales</taxon>
        <taxon>Marasmiineae</taxon>
        <taxon>Mycenaceae</taxon>
        <taxon>Mycena</taxon>
    </lineage>
</organism>
<dbReference type="AlphaFoldDB" id="A0AAD7BY09"/>
<gene>
    <name evidence="1" type="ORF">B0H17DRAFT_1280505</name>
</gene>
<dbReference type="EMBL" id="JARKIE010000485">
    <property type="protein sequence ID" value="KAJ7633740.1"/>
    <property type="molecule type" value="Genomic_DNA"/>
</dbReference>
<dbReference type="Proteomes" id="UP001221757">
    <property type="component" value="Unassembled WGS sequence"/>
</dbReference>
<keyword evidence="2" id="KW-1185">Reference proteome</keyword>
<protein>
    <submittedName>
        <fullName evidence="1">Uncharacterized protein</fullName>
    </submittedName>
</protein>
<proteinExistence type="predicted"/>
<accession>A0AAD7BY09</accession>
<sequence>MIVNIQQHTVPLKIFHAVPQVKQSLMTWLEALLIPKALKMPEVELTDDRFDENRAIEIIRGITDRLRFAVDLTDGASATLLQDLLRNSSPHQNGHLLAFAGLPAIVIVTIQQHTGPLKIFHAVPQVEESLMVWLEALLIPKALKMPEVELADGRSMLPWTRYAAIVAVANELTSHYQPMTVERPIDNLECADRLNSDPDRLKIAHWVPNVSGGLVISKTPQQTEWDLDSNQRCARTAERVGF</sequence>
<evidence type="ECO:0000313" key="2">
    <source>
        <dbReference type="Proteomes" id="UP001221757"/>
    </source>
</evidence>
<evidence type="ECO:0000313" key="1">
    <source>
        <dbReference type="EMBL" id="KAJ7633740.1"/>
    </source>
</evidence>
<name>A0AAD7BY09_MYCRO</name>
<reference evidence="1" key="1">
    <citation type="submission" date="2023-03" db="EMBL/GenBank/DDBJ databases">
        <title>Massive genome expansion in bonnet fungi (Mycena s.s.) driven by repeated elements and novel gene families across ecological guilds.</title>
        <authorList>
            <consortium name="Lawrence Berkeley National Laboratory"/>
            <person name="Harder C.B."/>
            <person name="Miyauchi S."/>
            <person name="Viragh M."/>
            <person name="Kuo A."/>
            <person name="Thoen E."/>
            <person name="Andreopoulos B."/>
            <person name="Lu D."/>
            <person name="Skrede I."/>
            <person name="Drula E."/>
            <person name="Henrissat B."/>
            <person name="Morin E."/>
            <person name="Kohler A."/>
            <person name="Barry K."/>
            <person name="LaButti K."/>
            <person name="Morin E."/>
            <person name="Salamov A."/>
            <person name="Lipzen A."/>
            <person name="Mereny Z."/>
            <person name="Hegedus B."/>
            <person name="Baldrian P."/>
            <person name="Stursova M."/>
            <person name="Weitz H."/>
            <person name="Taylor A."/>
            <person name="Grigoriev I.V."/>
            <person name="Nagy L.G."/>
            <person name="Martin F."/>
            <person name="Kauserud H."/>
        </authorList>
    </citation>
    <scope>NUCLEOTIDE SEQUENCE</scope>
    <source>
        <strain evidence="1">CBHHK067</strain>
    </source>
</reference>